<evidence type="ECO:0000313" key="2">
    <source>
        <dbReference type="Proteomes" id="UP000427282"/>
    </source>
</evidence>
<evidence type="ECO:0000313" key="1">
    <source>
        <dbReference type="EMBL" id="QGJ93502.1"/>
    </source>
</evidence>
<sequence>MARRGATYVPSVTPARGVVVTVDGLPGTWQISDKSPTRGNWWLVAMDDEAKAHKSFAEASAKEMSRPTKITVEN</sequence>
<keyword evidence="2" id="KW-1185">Reference proteome</keyword>
<dbReference type="RefSeq" id="YP_009885134.1">
    <property type="nucleotide sequence ID" value="NC_049478.1"/>
</dbReference>
<accession>A0A649VNI6</accession>
<reference evidence="1 2" key="1">
    <citation type="submission" date="2019-10" db="EMBL/GenBank/DDBJ databases">
        <authorList>
            <person name="Garlena R.A."/>
            <person name="Russell D.A."/>
            <person name="Pope W.H."/>
            <person name="Jacobs-Sera D."/>
            <person name="Hatfull G.F."/>
        </authorList>
    </citation>
    <scope>NUCLEOTIDE SEQUENCE [LARGE SCALE GENOMIC DNA]</scope>
</reference>
<gene>
    <name evidence="1" type="primary">54</name>
    <name evidence="1" type="ORF">SEA_MUFASA8_54</name>
</gene>
<dbReference type="KEGG" id="vg:55814506"/>
<proteinExistence type="predicted"/>
<dbReference type="GeneID" id="55814506"/>
<dbReference type="Proteomes" id="UP000427282">
    <property type="component" value="Segment"/>
</dbReference>
<dbReference type="EMBL" id="MN586027">
    <property type="protein sequence ID" value="QGJ93502.1"/>
    <property type="molecule type" value="Genomic_DNA"/>
</dbReference>
<organism evidence="1 2">
    <name type="scientific">Arthrobacter phage Mufasa8</name>
    <dbReference type="NCBI Taxonomy" id="2656526"/>
    <lineage>
        <taxon>Viruses</taxon>
        <taxon>Duplodnaviria</taxon>
        <taxon>Heunggongvirae</taxon>
        <taxon>Uroviricota</taxon>
        <taxon>Caudoviricetes</taxon>
        <taxon>Mufasoctovirus</taxon>
        <taxon>Mufasoctovirus mufasa8</taxon>
    </lineage>
</organism>
<protein>
    <submittedName>
        <fullName evidence="1">Uncharacterized protein</fullName>
    </submittedName>
</protein>
<name>A0A649VNI6_9CAUD</name>